<name>A0A2I6PFG6_9CAUD</name>
<evidence type="ECO:0000313" key="2">
    <source>
        <dbReference type="Proteomes" id="UP000240538"/>
    </source>
</evidence>
<dbReference type="Proteomes" id="UP000240538">
    <property type="component" value="Segment"/>
</dbReference>
<organism evidence="1 2">
    <name type="scientific">Proteus phage phiP4-3</name>
    <dbReference type="NCBI Taxonomy" id="2065203"/>
    <lineage>
        <taxon>Viruses</taxon>
        <taxon>Duplodnaviria</taxon>
        <taxon>Heunggongvirae</taxon>
        <taxon>Uroviricota</taxon>
        <taxon>Caudoviricetes</taxon>
        <taxon>Pantevenvirales</taxon>
        <taxon>Straboviridae</taxon>
        <taxon>Bragavirus</taxon>
        <taxon>Bragavirus p43</taxon>
    </lineage>
</organism>
<keyword evidence="2" id="KW-1185">Reference proteome</keyword>
<accession>A0A2I6PFG6</accession>
<evidence type="ECO:0000313" key="1">
    <source>
        <dbReference type="EMBL" id="AUM58451.1"/>
    </source>
</evidence>
<dbReference type="EMBL" id="MG696114">
    <property type="protein sequence ID" value="AUM58451.1"/>
    <property type="molecule type" value="Genomic_DNA"/>
</dbReference>
<reference evidence="1 2" key="1">
    <citation type="submission" date="2017-12" db="EMBL/GenBank/DDBJ databases">
        <title>Complete genome sequence and characterization of bacteriophage phiP4-3 infecting Proteus pennea.</title>
        <authorList>
            <person name="He Y."/>
            <person name="Yang H."/>
        </authorList>
    </citation>
    <scope>NUCLEOTIDE SEQUENCE [LARGE SCALE GENOMIC DNA]</scope>
</reference>
<proteinExistence type="predicted"/>
<sequence>MNKELKSMVSQVAHEIHSEYLCFLFDEYPESVTEFVEELNKKLISICKDFEENNDKS</sequence>
<gene>
    <name evidence="1" type="ORF">phiP43_093</name>
</gene>
<protein>
    <submittedName>
        <fullName evidence="1">Uncharacterized protein</fullName>
    </submittedName>
</protein>